<evidence type="ECO:0000256" key="7">
    <source>
        <dbReference type="ARBA" id="ARBA00022950"/>
    </source>
</evidence>
<gene>
    <name evidence="10" type="primary">D</name>
</gene>
<comment type="subcellular location">
    <subcellularLocation>
        <location evidence="2">Host cytoplasm</location>
    </subcellularLocation>
</comment>
<evidence type="ECO:0000256" key="5">
    <source>
        <dbReference type="ARBA" id="ARBA00015011"/>
    </source>
</evidence>
<evidence type="ECO:0000313" key="10">
    <source>
        <dbReference type="EMBL" id="AAZ49053.1"/>
    </source>
</evidence>
<keyword evidence="11" id="KW-1185">Reference proteome</keyword>
<evidence type="ECO:0000256" key="3">
    <source>
        <dbReference type="ARBA" id="ARBA00007339"/>
    </source>
</evidence>
<comment type="similarity">
    <text evidence="3">Belongs to the microvirus D protein family.</text>
</comment>
<comment type="subunit">
    <text evidence="4">Component of the procapsid particle composed of 60 copies of the internally located B, 240 copies of the external scaffolding protein D, 60 copies of each of the viral structural proteins F and G, and 12 copies of protein H.</text>
</comment>
<sequence>MSNLVATDVNFATSVAALKMLQASAVLDITEEDFDFLTGDKIWIATDRNRARRCVEACVYGTLDFVGYPRFPAPVEFIAAVIAYYVHPVNIQTACLIMEGAEFTENIVNGVERPVKAAELFAYTLRVKAGFKETVLSAEDNARQKLRASGVM</sequence>
<comment type="function">
    <text evidence="1">Assembles the procapsid by joining twelve 12S pre-assembly complex into a T=1 icosahedral particle, called 108S procapsid. Ten proteins D bind each 12S complex, which are formed by three pentamers of F, G, B protein and a H protein. The scaffolding protein is released from the provirion after genome packaging to form the mature virion.</text>
</comment>
<dbReference type="EMBL" id="DQ079879">
    <property type="protein sequence ID" value="AAZ49053.1"/>
    <property type="molecule type" value="Genomic_DNA"/>
</dbReference>
<dbReference type="GeneID" id="3959444"/>
<protein>
    <recommendedName>
        <fullName evidence="5">External scaffolding protein D</fullName>
    </recommendedName>
    <alternativeName>
        <fullName evidence="9">Scaffolding protein D</fullName>
    </alternativeName>
</protein>
<evidence type="ECO:0000256" key="2">
    <source>
        <dbReference type="ARBA" id="ARBA00004192"/>
    </source>
</evidence>
<evidence type="ECO:0000256" key="8">
    <source>
        <dbReference type="ARBA" id="ARBA00023200"/>
    </source>
</evidence>
<evidence type="ECO:0000256" key="6">
    <source>
        <dbReference type="ARBA" id="ARBA00022612"/>
    </source>
</evidence>
<reference evidence="10 11" key="1">
    <citation type="journal article" date="2006" name="J. Bacteriol.">
        <title>Horizontal gene transfer and the evolution of microvirid coliphage genomes.</title>
        <authorList>
            <person name="Rokyta D.R."/>
            <person name="Burch C.L."/>
            <person name="Caudle S.B."/>
            <person name="Wichman H.A."/>
        </authorList>
    </citation>
    <scope>NUCLEOTIDE SEQUENCE</scope>
</reference>
<organism evidence="10 11">
    <name type="scientific">Escherichia phage NC29</name>
    <dbReference type="NCBI Taxonomy" id="338110"/>
    <lineage>
        <taxon>Viruses</taxon>
        <taxon>Monodnaviria</taxon>
        <taxon>Sangervirae</taxon>
        <taxon>Phixviricota</taxon>
        <taxon>Malgrandaviricetes</taxon>
        <taxon>Petitvirales</taxon>
        <taxon>Microviridae</taxon>
        <taxon>Bullavirinae</taxon>
        <taxon>Alphatrevirus</taxon>
        <taxon>Alphatrevirus NC29</taxon>
    </lineage>
</organism>
<keyword evidence="6" id="KW-1188">Viral release from host cell</keyword>
<proteinExistence type="inferred from homology"/>
<evidence type="ECO:0000313" key="11">
    <source>
        <dbReference type="Proteomes" id="UP000000890"/>
    </source>
</evidence>
<accession>Q2LM27</accession>
<keyword evidence="8" id="KW-1035">Host cytoplasm</keyword>
<dbReference type="Gene3D" id="1.10.1850.10">
    <property type="entry name" value="Scaffold protein D"/>
    <property type="match status" value="1"/>
</dbReference>
<dbReference type="Proteomes" id="UP000000890">
    <property type="component" value="Segment"/>
</dbReference>
<dbReference type="RefSeq" id="YP_512474.1">
    <property type="nucleotide sequence ID" value="NC_007827.1"/>
</dbReference>
<dbReference type="InterPro" id="IPR004196">
    <property type="entry name" value="Scaffold_D"/>
</dbReference>
<evidence type="ECO:0000256" key="9">
    <source>
        <dbReference type="ARBA" id="ARBA00030996"/>
    </source>
</evidence>
<dbReference type="KEGG" id="vg:3959444"/>
<dbReference type="SMR" id="Q2LM27"/>
<dbReference type="GO" id="GO:0046797">
    <property type="term" value="P:viral procapsid maturation"/>
    <property type="evidence" value="ECO:0007669"/>
    <property type="project" value="InterPro"/>
</dbReference>
<dbReference type="Pfam" id="PF02925">
    <property type="entry name" value="gpD"/>
    <property type="match status" value="1"/>
</dbReference>
<evidence type="ECO:0000256" key="1">
    <source>
        <dbReference type="ARBA" id="ARBA00003974"/>
    </source>
</evidence>
<evidence type="ECO:0000256" key="4">
    <source>
        <dbReference type="ARBA" id="ARBA00011493"/>
    </source>
</evidence>
<keyword evidence="7" id="KW-0118">Viral capsid assembly</keyword>
<name>Q2LM27_9VIRU</name>
<dbReference type="GO" id="GO:0030430">
    <property type="term" value="C:host cell cytoplasm"/>
    <property type="evidence" value="ECO:0007669"/>
    <property type="project" value="UniProtKB-SubCell"/>
</dbReference>
<dbReference type="SUPFAM" id="SSF48045">
    <property type="entry name" value="Scaffolding protein gpD of bacteriophage procapsid"/>
    <property type="match status" value="1"/>
</dbReference>
<dbReference type="InterPro" id="IPR036632">
    <property type="entry name" value="Scaffold_D_sf"/>
</dbReference>